<organism evidence="3 4">
    <name type="scientific">Glossina austeni</name>
    <name type="common">Savannah tsetse fly</name>
    <dbReference type="NCBI Taxonomy" id="7395"/>
    <lineage>
        <taxon>Eukaryota</taxon>
        <taxon>Metazoa</taxon>
        <taxon>Ecdysozoa</taxon>
        <taxon>Arthropoda</taxon>
        <taxon>Hexapoda</taxon>
        <taxon>Insecta</taxon>
        <taxon>Pterygota</taxon>
        <taxon>Neoptera</taxon>
        <taxon>Endopterygota</taxon>
        <taxon>Diptera</taxon>
        <taxon>Brachycera</taxon>
        <taxon>Muscomorpha</taxon>
        <taxon>Hippoboscoidea</taxon>
        <taxon>Glossinidae</taxon>
        <taxon>Glossina</taxon>
    </lineage>
</organism>
<feature type="compositionally biased region" description="Polar residues" evidence="1">
    <location>
        <begin position="611"/>
        <end position="631"/>
    </location>
</feature>
<keyword evidence="4" id="KW-1185">Reference proteome</keyword>
<feature type="region of interest" description="Disordered" evidence="1">
    <location>
        <begin position="348"/>
        <end position="556"/>
    </location>
</feature>
<protein>
    <submittedName>
        <fullName evidence="3">Uncharacterized protein</fullName>
    </submittedName>
</protein>
<evidence type="ECO:0000256" key="1">
    <source>
        <dbReference type="SAM" id="MobiDB-lite"/>
    </source>
</evidence>
<feature type="compositionally biased region" description="Polar residues" evidence="1">
    <location>
        <begin position="427"/>
        <end position="446"/>
    </location>
</feature>
<feature type="compositionally biased region" description="Basic and acidic residues" evidence="1">
    <location>
        <begin position="349"/>
        <end position="359"/>
    </location>
</feature>
<keyword evidence="2" id="KW-0812">Transmembrane</keyword>
<feature type="transmembrane region" description="Helical" evidence="2">
    <location>
        <begin position="16"/>
        <end position="35"/>
    </location>
</feature>
<feature type="compositionally biased region" description="Low complexity" evidence="1">
    <location>
        <begin position="476"/>
        <end position="489"/>
    </location>
</feature>
<feature type="compositionally biased region" description="Basic and acidic residues" evidence="1">
    <location>
        <begin position="510"/>
        <end position="528"/>
    </location>
</feature>
<evidence type="ECO:0000313" key="3">
    <source>
        <dbReference type="EnsemblMetazoa" id="GAUT039654-PA"/>
    </source>
</evidence>
<accession>A0A1A9VK61</accession>
<feature type="compositionally biased region" description="Basic and acidic residues" evidence="1">
    <location>
        <begin position="447"/>
        <end position="457"/>
    </location>
</feature>
<dbReference type="EnsemblMetazoa" id="GAUT039654-RA">
    <property type="protein sequence ID" value="GAUT039654-PA"/>
    <property type="gene ID" value="GAUT039654"/>
</dbReference>
<reference evidence="3" key="1">
    <citation type="submission" date="2020-05" db="UniProtKB">
        <authorList>
            <consortium name="EnsemblMetazoa"/>
        </authorList>
    </citation>
    <scope>IDENTIFICATION</scope>
    <source>
        <strain evidence="3">TTRI</strain>
    </source>
</reference>
<proteinExistence type="predicted"/>
<name>A0A1A9VK61_GLOAU</name>
<dbReference type="VEuPathDB" id="VectorBase:GAUT039654"/>
<evidence type="ECO:0000313" key="4">
    <source>
        <dbReference type="Proteomes" id="UP000078200"/>
    </source>
</evidence>
<keyword evidence="2" id="KW-1133">Transmembrane helix</keyword>
<sequence length="1468" mass="164394">MRYVNSLSIPLNMIDVPVVIGGIMMAIIFFVVAVLSLKKIKIFISAMIPIMTTIRYVSMDNKYTKIWIVIFTIIIPLGAIGKVQLLWDIADISIAILLFINILAILKLTSQDPEVFTDDPIYNARVDFNTVKFLTERADWDWNEDKDKNKACGVILQECDKTARQELEDKAEEELNKYITIANNINDDVKGKKVSIYGNHASITLGDDKKEFKISEFLNSDFCEKNGISGFSTLHSDGKSGMHGFVAEEGGKKIRHYVVTDGSYEMTLKWYAEGKECEIKIKIDANGVELVKGDDFSLERLGANRDVKIGGLFLHEIKFREKGKVNEVQHDGKDNQVLNKSSEIAIKSNSRDIEQEIKKPVQKHQATHMNREIGSQTPPLPPLRTSSLPPKENVVNEQGRNASAKPVSQDGGQRDKQNNPTPNNQQKGATSDPSDSSTFTKSVSHNQDNRQEDERYDNPTLGHAVPGSQKPDRSEQTPNNQQQPKTQQQEGNSKGDLLQEIRNFKKNNLRHTDVDDKKVSIDRSRENDSLTDMKAVVVPESSRRSGQESEEERLNYQNAREALESWKEKRLKKYGINEDVKETSFNTPEKIQSELQKDDLADVKTVEGPTVSVSASTPNSISDSGYSSPTHANHEQSRVNSGQLKASLMNVEQRDDTLLTEFTSKLDKETQKFPLKPVSPEQLGKRLETIESKKEDTLEKLNKGLKEPSQQDTKTKDLFLDSMLEKIKEGKQYDPVRKLLERKVAEQENDNTNLTIDKNSELYKLLEKDEAQLKVGVIEEERKDTLTEHTDSYDRNRIALGNRNKRPLGWAKRIAESQEKDTNKSILIKSPGTAFVFEAKPAITLNTLPLQTNNPAIGAIAPIAAPVKAAEPSPSIAPGKIAVAAAARPTPIAAALATKTAILERPISEHPLSHIKYAASNITGTAATIPPITKGDKAVKLNPKPIINCIDTNEVANKALNIGLMLIMPTTAAFIIIPDIISLTLFSYGLFFDKMLARIVYLTTLIALSVIVYFGNRNQEELQGNLTLTINNSSSSVSDLAKIINLSFLSHVIPGENIKISSNINLNESEFTATDLKIDSKSMQASGTIQNDRKGNHTNFNISFSKVDLDSIQDNSQRTTNMKDLLECFRAVVPKNLSLNFNMKASNIQYQNKILDNFRAVLKSTDGKMKEKQKNQFTLSSKLHLAPRILSISDIRLLNNKESLQGSIRVSHTKKRSVIDGEFSMHNLDADKYDPSLFSSLSKMQRLKNFQYDANIKASVNNLTLNDTKIKNLDFLLKMEKGKLVADKIKLSGEDFDITGNAKILVDQKYAKPLLDVNLTGNKFNGNIFKFPNLVEVKRNSRNEIDQIQWSTKQLNFLDDKEGFDANVQINTAEFKTEKNVLKDFNLDAVMRNNVITIKQASYVLEHGQVFFQGYLRSDSMNTRFSIVNLDTKKIGKVIGIDNVNGQQNLHNHAYSNLVPSLAAKQNI</sequence>
<feature type="transmembrane region" description="Helical" evidence="2">
    <location>
        <begin position="995"/>
        <end position="1015"/>
    </location>
</feature>
<dbReference type="Proteomes" id="UP000078200">
    <property type="component" value="Unassembled WGS sequence"/>
</dbReference>
<feature type="transmembrane region" description="Helical" evidence="2">
    <location>
        <begin position="64"/>
        <end position="80"/>
    </location>
</feature>
<feature type="region of interest" description="Disordered" evidence="1">
    <location>
        <begin position="608"/>
        <end position="638"/>
    </location>
</feature>
<evidence type="ECO:0000256" key="2">
    <source>
        <dbReference type="SAM" id="Phobius"/>
    </source>
</evidence>
<feature type="transmembrane region" description="Helical" evidence="2">
    <location>
        <begin position="962"/>
        <end position="988"/>
    </location>
</feature>
<keyword evidence="2" id="KW-0472">Membrane</keyword>